<dbReference type="Gene3D" id="3.90.1170.50">
    <property type="entry name" value="Aldehyde oxidase/xanthine dehydrogenase, a/b hammerhead"/>
    <property type="match status" value="1"/>
</dbReference>
<dbReference type="InterPro" id="IPR046867">
    <property type="entry name" value="AldOxase/xan_DH_MoCoBD2"/>
</dbReference>
<dbReference type="PROSITE" id="PS51318">
    <property type="entry name" value="TAT"/>
    <property type="match status" value="1"/>
</dbReference>
<dbReference type="PANTHER" id="PTHR47495">
    <property type="entry name" value="ALDEHYDE DEHYDROGENASE"/>
    <property type="match status" value="1"/>
</dbReference>
<name>A0ABV7YYE7_9BACT</name>
<dbReference type="NCBIfam" id="TIGR01409">
    <property type="entry name" value="TAT_signal_seq"/>
    <property type="match status" value="1"/>
</dbReference>
<dbReference type="EMBL" id="JBHRYQ010000001">
    <property type="protein sequence ID" value="MFC3812204.1"/>
    <property type="molecule type" value="Genomic_DNA"/>
</dbReference>
<dbReference type="Pfam" id="PF02738">
    <property type="entry name" value="MoCoBD_1"/>
    <property type="match status" value="1"/>
</dbReference>
<dbReference type="Gene3D" id="3.30.365.10">
    <property type="entry name" value="Aldehyde oxidase/xanthine dehydrogenase, molybdopterin binding domain"/>
    <property type="match status" value="4"/>
</dbReference>
<evidence type="ECO:0000259" key="1">
    <source>
        <dbReference type="SMART" id="SM01008"/>
    </source>
</evidence>
<organism evidence="2 3">
    <name type="scientific">Lacihabitans lacunae</name>
    <dbReference type="NCBI Taxonomy" id="1028214"/>
    <lineage>
        <taxon>Bacteria</taxon>
        <taxon>Pseudomonadati</taxon>
        <taxon>Bacteroidota</taxon>
        <taxon>Cytophagia</taxon>
        <taxon>Cytophagales</taxon>
        <taxon>Leadbetterellaceae</taxon>
        <taxon>Lacihabitans</taxon>
    </lineage>
</organism>
<dbReference type="RefSeq" id="WP_379839071.1">
    <property type="nucleotide sequence ID" value="NZ_JBHRYQ010000001.1"/>
</dbReference>
<proteinExistence type="predicted"/>
<evidence type="ECO:0000313" key="3">
    <source>
        <dbReference type="Proteomes" id="UP001595616"/>
    </source>
</evidence>
<feature type="domain" description="Aldehyde oxidase/xanthine dehydrogenase a/b hammerhead" evidence="1">
    <location>
        <begin position="208"/>
        <end position="303"/>
    </location>
</feature>
<keyword evidence="3" id="KW-1185">Reference proteome</keyword>
<dbReference type="InterPro" id="IPR008274">
    <property type="entry name" value="AldOxase/xan_DH_MoCoBD1"/>
</dbReference>
<evidence type="ECO:0000313" key="2">
    <source>
        <dbReference type="EMBL" id="MFC3812204.1"/>
    </source>
</evidence>
<dbReference type="Proteomes" id="UP001595616">
    <property type="component" value="Unassembled WGS sequence"/>
</dbReference>
<dbReference type="InterPro" id="IPR052516">
    <property type="entry name" value="N-heterocyclic_Hydroxylase"/>
</dbReference>
<reference evidence="3" key="1">
    <citation type="journal article" date="2019" name="Int. J. Syst. Evol. Microbiol.">
        <title>The Global Catalogue of Microorganisms (GCM) 10K type strain sequencing project: providing services to taxonomists for standard genome sequencing and annotation.</title>
        <authorList>
            <consortium name="The Broad Institute Genomics Platform"/>
            <consortium name="The Broad Institute Genome Sequencing Center for Infectious Disease"/>
            <person name="Wu L."/>
            <person name="Ma J."/>
        </authorList>
    </citation>
    <scope>NUCLEOTIDE SEQUENCE [LARGE SCALE GENOMIC DNA]</scope>
    <source>
        <strain evidence="3">CECT 7956</strain>
    </source>
</reference>
<dbReference type="InterPro" id="IPR006311">
    <property type="entry name" value="TAT_signal"/>
</dbReference>
<dbReference type="PIRSF" id="PIRSF036389">
    <property type="entry name" value="IOR_B"/>
    <property type="match status" value="1"/>
</dbReference>
<dbReference type="InterPro" id="IPR019546">
    <property type="entry name" value="TAT_signal_bac_arc"/>
</dbReference>
<dbReference type="InterPro" id="IPR012368">
    <property type="entry name" value="OxRdtase_Mopterin-bd_su_IorB"/>
</dbReference>
<dbReference type="PANTHER" id="PTHR47495:SF3">
    <property type="entry name" value="BLR6219 PROTEIN"/>
    <property type="match status" value="1"/>
</dbReference>
<gene>
    <name evidence="2" type="ORF">ACFOOI_16200</name>
</gene>
<accession>A0ABV7YYE7</accession>
<protein>
    <submittedName>
        <fullName evidence="2">Molybdopterin cofactor-binding domain-containing protein</fullName>
    </submittedName>
</protein>
<sequence length="743" mass="82579">MKPTQNSFNRRSFLKATALAGGGVLFNISWVSARAVENNLIGQNEFLEFNTFIKITPDNRIQIMSPNPEGGQNVKTSMPMIVADELDADWENVVVIQADLDTKHFTRQFIGGSQAIHQGWKILRTAGASVRQMLKAAAALKWEVPISEISTSKGTLNHLKSGKSATYGEFASLAAVQKVPENVELKSTKEFKIIGTSVKNVEGENIVTGKPLFGIDTHKEGMKIAMIVHPPAFGMKLKSYNASPIKKMKGIVDVFDIKIFNDDYERTFFDTTTFNEVVAIVGDDTWTVMNAKKALKVTWEPFEAYSFKRNMFGRKSEFTVPAGLENTEDHESKMLEMAAKPGTIKRYDGDIEATFSKASKTIESTYMAPFLAHNCMEPMNFFADVREDKIEMIGPLQKPELTEQALSARLGVPLKKIDFKMTRLGGGYGRRSYAHWAIEAALISQKVKAPVKLFYTREDDMTSGIYRSTYLAKYRAALDENNQLVGLHLNTGGNPESPIYQNRFPAGAVDNYLAEDWEIPSNITTGSFRAPRSNFHAAAEQAFLDEVAEAAGKDPIDFRLELLEKAKRNPVGKNNEYESDRLAGVLKLVREKSNWDQLKKTGNLGVAAYFCHDTYAAVVIDTAIVEGQLQINKVLCAIDCGIVVNPDGAKNLAQGGIVDAIGNALFGELTFKEGVPEKSNFDQYRMIRMNEAPKTIEVYFVENNIDPTGMGEPTFPPVFGAIANSLYKATGKRFYKQPFMKHI</sequence>
<dbReference type="InterPro" id="IPR037165">
    <property type="entry name" value="AldOxase/xan_DH_Mopterin-bd_sf"/>
</dbReference>
<dbReference type="InterPro" id="IPR036856">
    <property type="entry name" value="Ald_Oxase/Xan_DH_a/b_sf"/>
</dbReference>
<dbReference type="InterPro" id="IPR000674">
    <property type="entry name" value="Ald_Oxase/Xan_DH_a/b"/>
</dbReference>
<dbReference type="SUPFAM" id="SSF56003">
    <property type="entry name" value="Molybdenum cofactor-binding domain"/>
    <property type="match status" value="2"/>
</dbReference>
<dbReference type="Pfam" id="PF20256">
    <property type="entry name" value="MoCoBD_2"/>
    <property type="match status" value="2"/>
</dbReference>
<dbReference type="SMART" id="SM01008">
    <property type="entry name" value="Ald_Xan_dh_C"/>
    <property type="match status" value="1"/>
</dbReference>
<dbReference type="SUPFAM" id="SSF54665">
    <property type="entry name" value="CO dehydrogenase molybdoprotein N-domain-like"/>
    <property type="match status" value="1"/>
</dbReference>
<comment type="caution">
    <text evidence="2">The sequence shown here is derived from an EMBL/GenBank/DDBJ whole genome shotgun (WGS) entry which is preliminary data.</text>
</comment>